<evidence type="ECO:0000313" key="1">
    <source>
        <dbReference type="Proteomes" id="UP000887565"/>
    </source>
</evidence>
<dbReference type="AlphaFoldDB" id="A0A915IYQ6"/>
<protein>
    <submittedName>
        <fullName evidence="2">Uncharacterized protein</fullName>
    </submittedName>
</protein>
<keyword evidence="1" id="KW-1185">Reference proteome</keyword>
<evidence type="ECO:0000313" key="2">
    <source>
        <dbReference type="WBParaSite" id="nRc.2.0.1.t18857-RA"/>
    </source>
</evidence>
<accession>A0A915IYQ6</accession>
<organism evidence="1 2">
    <name type="scientific">Romanomermis culicivorax</name>
    <name type="common">Nematode worm</name>
    <dbReference type="NCBI Taxonomy" id="13658"/>
    <lineage>
        <taxon>Eukaryota</taxon>
        <taxon>Metazoa</taxon>
        <taxon>Ecdysozoa</taxon>
        <taxon>Nematoda</taxon>
        <taxon>Enoplea</taxon>
        <taxon>Dorylaimia</taxon>
        <taxon>Mermithida</taxon>
        <taxon>Mermithoidea</taxon>
        <taxon>Mermithidae</taxon>
        <taxon>Romanomermis</taxon>
    </lineage>
</organism>
<proteinExistence type="predicted"/>
<sequence>MKISASKLAFLIACLNDSEHHFGARRRKMFPLQPILCLKSDFRIFLSVSGRLEGQLSTTES</sequence>
<dbReference type="Proteomes" id="UP000887565">
    <property type="component" value="Unplaced"/>
</dbReference>
<dbReference type="WBParaSite" id="nRc.2.0.1.t18857-RA">
    <property type="protein sequence ID" value="nRc.2.0.1.t18857-RA"/>
    <property type="gene ID" value="nRc.2.0.1.g18857"/>
</dbReference>
<name>A0A915IYQ6_ROMCU</name>
<reference evidence="2" key="1">
    <citation type="submission" date="2022-11" db="UniProtKB">
        <authorList>
            <consortium name="WormBaseParasite"/>
        </authorList>
    </citation>
    <scope>IDENTIFICATION</scope>
</reference>